<feature type="compositionally biased region" description="Basic residues" evidence="1">
    <location>
        <begin position="187"/>
        <end position="196"/>
    </location>
</feature>
<dbReference type="Pfam" id="PF03732">
    <property type="entry name" value="Retrotrans_gag"/>
    <property type="match status" value="1"/>
</dbReference>
<dbReference type="PANTHER" id="PTHR24559">
    <property type="entry name" value="TRANSPOSON TY3-I GAG-POL POLYPROTEIN"/>
    <property type="match status" value="1"/>
</dbReference>
<gene>
    <name evidence="3" type="primary">RRPO_14</name>
    <name evidence="3" type="ORF">CK203_117593</name>
</gene>
<keyword evidence="3" id="KW-0808">Transferase</keyword>
<sequence>MAGCSAMEALQERIAQMKEMLREWLLEDGTVALWAEHTVGKSKNAKKLENFLWDMEQFFRAAHIPDAEKTPNEELKDQFLLTNTTWMARESLKRLRQTGLVRDYVKEFNSLMLDIKNMSEEDKIFKFMFGTQEWAQTELWRQGVHDLPVAMVAADCLVDYKMGSAISTTQKPKSEGGRKAKVEGKTSKKSGWKKQNKKGDSGATHNFVATREATRLGLELEEDISRIKAVNSKAQKIQGVAKNVPMQVGDLKGTCSLLCVPLDDFNLILGVDFLLKAKVALIPHLGLIQPSRALYGAPVLFQKKHDGFLRLCVDYKALNKVTIKNKYLIPLAAELFDRLSKASYFTKLDLRLVYWQVQIAAGDEEKTTCVTRYGSYEFLVMPFGLTNAPTTFSNLMNDVLFDYLDAFVVVHLDDIVVDNQTLTEHERHLRLVFQRLREHGIYVKLEKCEFAQMEITFLGHNISVGLIRMDEGKVPAIKGWPVPSKLTVLPWLGQLLQKEGHPMAFESRNLNNVEQKYSTHEKEMIVMARWQEFLADFKFEWLHRPGKHNTVANALSRKEVIAYITTLSEVISNFNERIKQAVEQDVAYGRLRQQVKEGVIRRNWLEGDLLAAK</sequence>
<dbReference type="InterPro" id="IPR005162">
    <property type="entry name" value="Retrotrans_gag_dom"/>
</dbReference>
<organism evidence="3 4">
    <name type="scientific">Vitis vinifera</name>
    <name type="common">Grape</name>
    <dbReference type="NCBI Taxonomy" id="29760"/>
    <lineage>
        <taxon>Eukaryota</taxon>
        <taxon>Viridiplantae</taxon>
        <taxon>Streptophyta</taxon>
        <taxon>Embryophyta</taxon>
        <taxon>Tracheophyta</taxon>
        <taxon>Spermatophyta</taxon>
        <taxon>Magnoliopsida</taxon>
        <taxon>eudicotyledons</taxon>
        <taxon>Gunneridae</taxon>
        <taxon>Pentapetalae</taxon>
        <taxon>rosids</taxon>
        <taxon>Vitales</taxon>
        <taxon>Vitaceae</taxon>
        <taxon>Viteae</taxon>
        <taxon>Vitis</taxon>
    </lineage>
</organism>
<evidence type="ECO:0000259" key="2">
    <source>
        <dbReference type="PROSITE" id="PS50878"/>
    </source>
</evidence>
<dbReference type="PANTHER" id="PTHR24559:SF443">
    <property type="entry name" value="RNA-DIRECTED DNA POLYMERASE HOMOLOG"/>
    <property type="match status" value="1"/>
</dbReference>
<reference evidence="3 4" key="1">
    <citation type="journal article" date="2018" name="PLoS Genet.">
        <title>Population sequencing reveals clonal diversity and ancestral inbreeding in the grapevine cultivar Chardonnay.</title>
        <authorList>
            <person name="Roach M.J."/>
            <person name="Johnson D.L."/>
            <person name="Bohlmann J."/>
            <person name="van Vuuren H.J."/>
            <person name="Jones S.J."/>
            <person name="Pretorius I.S."/>
            <person name="Schmidt S.A."/>
            <person name="Borneman A.R."/>
        </authorList>
    </citation>
    <scope>NUCLEOTIDE SEQUENCE [LARGE SCALE GENOMIC DNA]</scope>
    <source>
        <strain evidence="4">cv. Chardonnay</strain>
        <tissue evidence="3">Leaf</tissue>
    </source>
</reference>
<dbReference type="InterPro" id="IPR043502">
    <property type="entry name" value="DNA/RNA_pol_sf"/>
</dbReference>
<evidence type="ECO:0000313" key="4">
    <source>
        <dbReference type="Proteomes" id="UP000288805"/>
    </source>
</evidence>
<evidence type="ECO:0000256" key="1">
    <source>
        <dbReference type="SAM" id="MobiDB-lite"/>
    </source>
</evidence>
<proteinExistence type="predicted"/>
<comment type="caution">
    <text evidence="3">The sequence shown here is derived from an EMBL/GenBank/DDBJ whole genome shotgun (WGS) entry which is preliminary data.</text>
</comment>
<name>A0A438EUM4_VITVI</name>
<dbReference type="InterPro" id="IPR021109">
    <property type="entry name" value="Peptidase_aspartic_dom_sf"/>
</dbReference>
<feature type="compositionally biased region" description="Basic and acidic residues" evidence="1">
    <location>
        <begin position="172"/>
        <end position="186"/>
    </location>
</feature>
<feature type="region of interest" description="Disordered" evidence="1">
    <location>
        <begin position="168"/>
        <end position="205"/>
    </location>
</feature>
<dbReference type="Proteomes" id="UP000288805">
    <property type="component" value="Unassembled WGS sequence"/>
</dbReference>
<dbReference type="Gene3D" id="3.10.10.10">
    <property type="entry name" value="HIV Type 1 Reverse Transcriptase, subunit A, domain 1"/>
    <property type="match status" value="1"/>
</dbReference>
<dbReference type="InterPro" id="IPR043128">
    <property type="entry name" value="Rev_trsase/Diguanyl_cyclase"/>
</dbReference>
<dbReference type="EMBL" id="QGNW01001182">
    <property type="protein sequence ID" value="RVW51392.1"/>
    <property type="molecule type" value="Genomic_DNA"/>
</dbReference>
<dbReference type="AlphaFoldDB" id="A0A438EUM4"/>
<protein>
    <submittedName>
        <fullName evidence="3">RNA-directed DNA polymerase-like</fullName>
    </submittedName>
</protein>
<dbReference type="CDD" id="cd00303">
    <property type="entry name" value="retropepsin_like"/>
    <property type="match status" value="1"/>
</dbReference>
<dbReference type="PROSITE" id="PS50878">
    <property type="entry name" value="RT_POL"/>
    <property type="match status" value="1"/>
</dbReference>
<dbReference type="Gene3D" id="3.30.70.270">
    <property type="match status" value="1"/>
</dbReference>
<dbReference type="Pfam" id="PF00078">
    <property type="entry name" value="RVT_1"/>
    <property type="match status" value="1"/>
</dbReference>
<evidence type="ECO:0000313" key="3">
    <source>
        <dbReference type="EMBL" id="RVW51392.1"/>
    </source>
</evidence>
<dbReference type="InterPro" id="IPR053134">
    <property type="entry name" value="RNA-dir_DNA_polymerase"/>
</dbReference>
<dbReference type="CDD" id="cd01647">
    <property type="entry name" value="RT_LTR"/>
    <property type="match status" value="1"/>
</dbReference>
<dbReference type="Gene3D" id="2.40.70.10">
    <property type="entry name" value="Acid Proteases"/>
    <property type="match status" value="1"/>
</dbReference>
<dbReference type="InterPro" id="IPR000477">
    <property type="entry name" value="RT_dom"/>
</dbReference>
<feature type="domain" description="Reverse transcriptase" evidence="2">
    <location>
        <begin position="283"/>
        <end position="462"/>
    </location>
</feature>
<dbReference type="SUPFAM" id="SSF56672">
    <property type="entry name" value="DNA/RNA polymerases"/>
    <property type="match status" value="1"/>
</dbReference>
<keyword evidence="3" id="KW-0695">RNA-directed DNA polymerase</keyword>
<accession>A0A438EUM4</accession>
<dbReference type="Pfam" id="PF08284">
    <property type="entry name" value="RVP_2"/>
    <property type="match status" value="1"/>
</dbReference>
<keyword evidence="3" id="KW-0548">Nucleotidyltransferase</keyword>
<dbReference type="GO" id="GO:0003964">
    <property type="term" value="F:RNA-directed DNA polymerase activity"/>
    <property type="evidence" value="ECO:0007669"/>
    <property type="project" value="UniProtKB-KW"/>
</dbReference>